<dbReference type="AlphaFoldDB" id="K9W3U0"/>
<name>K9W3U0_9CYAN</name>
<dbReference type="PATRIC" id="fig|1173022.3.peg.3928"/>
<dbReference type="eggNOG" id="ENOG502Z830">
    <property type="taxonomic scope" value="Bacteria"/>
</dbReference>
<gene>
    <name evidence="1" type="ORF">Cri9333_3649</name>
</gene>
<proteinExistence type="predicted"/>
<dbReference type="KEGG" id="cep:Cri9333_3649"/>
<evidence type="ECO:0008006" key="3">
    <source>
        <dbReference type="Google" id="ProtNLM"/>
    </source>
</evidence>
<reference evidence="1 2" key="1">
    <citation type="submission" date="2012-06" db="EMBL/GenBank/DDBJ databases">
        <title>Finished chromosome of genome of Crinalium epipsammum PCC 9333.</title>
        <authorList>
            <consortium name="US DOE Joint Genome Institute"/>
            <person name="Gugger M."/>
            <person name="Coursin T."/>
            <person name="Rippka R."/>
            <person name="Tandeau De Marsac N."/>
            <person name="Huntemann M."/>
            <person name="Wei C.-L."/>
            <person name="Han J."/>
            <person name="Detter J.C."/>
            <person name="Han C."/>
            <person name="Tapia R."/>
            <person name="Davenport K."/>
            <person name="Daligault H."/>
            <person name="Erkkila T."/>
            <person name="Gu W."/>
            <person name="Munk A.C.C."/>
            <person name="Teshima H."/>
            <person name="Xu Y."/>
            <person name="Chain P."/>
            <person name="Chen A."/>
            <person name="Krypides N."/>
            <person name="Mavromatis K."/>
            <person name="Markowitz V."/>
            <person name="Szeto E."/>
            <person name="Ivanova N."/>
            <person name="Mikhailova N."/>
            <person name="Ovchinnikova G."/>
            <person name="Pagani I."/>
            <person name="Pati A."/>
            <person name="Goodwin L."/>
            <person name="Peters L."/>
            <person name="Pitluck S."/>
            <person name="Woyke T."/>
            <person name="Kerfeld C."/>
        </authorList>
    </citation>
    <scope>NUCLEOTIDE SEQUENCE [LARGE SCALE GENOMIC DNA]</scope>
    <source>
        <strain evidence="1 2">PCC 9333</strain>
    </source>
</reference>
<evidence type="ECO:0000313" key="1">
    <source>
        <dbReference type="EMBL" id="AFZ14464.1"/>
    </source>
</evidence>
<dbReference type="RefSeq" id="WP_015204569.1">
    <property type="nucleotide sequence ID" value="NC_019753.1"/>
</dbReference>
<protein>
    <recommendedName>
        <fullName evidence="3">DUF2993 domain-containing protein</fullName>
    </recommendedName>
</protein>
<dbReference type="HOGENOM" id="CLU_092370_1_0_3"/>
<accession>K9W3U0</accession>
<dbReference type="Pfam" id="PF11209">
    <property type="entry name" value="LmeA"/>
    <property type="match status" value="1"/>
</dbReference>
<dbReference type="InterPro" id="IPR021373">
    <property type="entry name" value="DUF2993"/>
</dbReference>
<dbReference type="STRING" id="1173022.Cri9333_3649"/>
<evidence type="ECO:0000313" key="2">
    <source>
        <dbReference type="Proteomes" id="UP000010472"/>
    </source>
</evidence>
<dbReference type="EMBL" id="CP003620">
    <property type="protein sequence ID" value="AFZ14464.1"/>
    <property type="molecule type" value="Genomic_DNA"/>
</dbReference>
<keyword evidence="2" id="KW-1185">Reference proteome</keyword>
<dbReference type="Proteomes" id="UP000010472">
    <property type="component" value="Chromosome"/>
</dbReference>
<organism evidence="1 2">
    <name type="scientific">Crinalium epipsammum PCC 9333</name>
    <dbReference type="NCBI Taxonomy" id="1173022"/>
    <lineage>
        <taxon>Bacteria</taxon>
        <taxon>Bacillati</taxon>
        <taxon>Cyanobacteriota</taxon>
        <taxon>Cyanophyceae</taxon>
        <taxon>Gomontiellales</taxon>
        <taxon>Gomontiellaceae</taxon>
        <taxon>Crinalium</taxon>
    </lineage>
</organism>
<dbReference type="OrthoDB" id="420681at2"/>
<sequence>MSQEGTGLGEQALNKAVEIGLSSQLDEVENLEVQVKTDPFKLMSGEIESVSIEGDGLVMNNDLRAEELTVNTGKISINPLSAAFGKIELNHPTDADAQVVLKEEDINRAFNSEFLREKLQNLEVNINGQPTTINTKRVDFRLPGDQKVALTADIILSQTNEEKKIEFTATPRKSPDGYSVLLEDVQYSEGKDLSPDLTKTLLEKANELLDLRNFELEGMSLRLKALDVQAGKMNLQAEAHVEQFPSE</sequence>